<comment type="caution">
    <text evidence="2">The sequence shown here is derived from an EMBL/GenBank/DDBJ whole genome shotgun (WGS) entry which is preliminary data.</text>
</comment>
<gene>
    <name evidence="2" type="ORF">CTEN210_12561</name>
</gene>
<dbReference type="Proteomes" id="UP001054902">
    <property type="component" value="Unassembled WGS sequence"/>
</dbReference>
<proteinExistence type="predicted"/>
<feature type="region of interest" description="Disordered" evidence="1">
    <location>
        <begin position="94"/>
        <end position="115"/>
    </location>
</feature>
<evidence type="ECO:0000313" key="2">
    <source>
        <dbReference type="EMBL" id="GFH56085.1"/>
    </source>
</evidence>
<dbReference type="SUPFAM" id="SSF50952">
    <property type="entry name" value="Soluble quinoprotein glucose dehydrogenase"/>
    <property type="match status" value="1"/>
</dbReference>
<name>A0AAD3D3L9_9STRA</name>
<protein>
    <submittedName>
        <fullName evidence="2">Uncharacterized protein</fullName>
    </submittedName>
</protein>
<evidence type="ECO:0000313" key="3">
    <source>
        <dbReference type="Proteomes" id="UP001054902"/>
    </source>
</evidence>
<feature type="compositionally biased region" description="Basic and acidic residues" evidence="1">
    <location>
        <begin position="101"/>
        <end position="115"/>
    </location>
</feature>
<sequence length="368" mass="42091">MEQKAIRKIANHVPNCRELKYKTDVPNTLTYLIASNPSPARVDIYCDTCTAVTQRIYDGQIRSIFNTNCSLKEIERILYSPPELSLMNLDKLQHDTNNSDTRSKSRDKYQIEEKKSDENYRLNNEMMLSIGETILAAESEALKKHLRTLIETSKSANMQFACSFPSDIMQEVELIFASNHSDTLICAATNGKAAVFVFNSGRWEATSNIPKGLKEKLISHDSPPVYVSLGSKGRYYAAFLDGKKVWDGPDSMDFFFLKKPVRCVAFGRSINDFLIVYEDGTWKYFGNLPRELHDHLHKDGKRLNNVRFVTLGANSEWCLRDMDGNIEWGGVTDFVSEIFERMADTDKDLNLIYVDYGCANDTYFMIYQ</sequence>
<dbReference type="EMBL" id="BLLK01000051">
    <property type="protein sequence ID" value="GFH56085.1"/>
    <property type="molecule type" value="Genomic_DNA"/>
</dbReference>
<reference evidence="2 3" key="1">
    <citation type="journal article" date="2021" name="Sci. Rep.">
        <title>The genome of the diatom Chaetoceros tenuissimus carries an ancient integrated fragment of an extant virus.</title>
        <authorList>
            <person name="Hongo Y."/>
            <person name="Kimura K."/>
            <person name="Takaki Y."/>
            <person name="Yoshida Y."/>
            <person name="Baba S."/>
            <person name="Kobayashi G."/>
            <person name="Nagasaki K."/>
            <person name="Hano T."/>
            <person name="Tomaru Y."/>
        </authorList>
    </citation>
    <scope>NUCLEOTIDE SEQUENCE [LARGE SCALE GENOMIC DNA]</scope>
    <source>
        <strain evidence="2 3">NIES-3715</strain>
    </source>
</reference>
<dbReference type="InterPro" id="IPR011041">
    <property type="entry name" value="Quinoprot_gluc/sorb_DH_b-prop"/>
</dbReference>
<evidence type="ECO:0000256" key="1">
    <source>
        <dbReference type="SAM" id="MobiDB-lite"/>
    </source>
</evidence>
<dbReference type="AlphaFoldDB" id="A0AAD3D3L9"/>
<keyword evidence="3" id="KW-1185">Reference proteome</keyword>
<accession>A0AAD3D3L9</accession>
<organism evidence="2 3">
    <name type="scientific">Chaetoceros tenuissimus</name>
    <dbReference type="NCBI Taxonomy" id="426638"/>
    <lineage>
        <taxon>Eukaryota</taxon>
        <taxon>Sar</taxon>
        <taxon>Stramenopiles</taxon>
        <taxon>Ochrophyta</taxon>
        <taxon>Bacillariophyta</taxon>
        <taxon>Coscinodiscophyceae</taxon>
        <taxon>Chaetocerotophycidae</taxon>
        <taxon>Chaetocerotales</taxon>
        <taxon>Chaetocerotaceae</taxon>
        <taxon>Chaetoceros</taxon>
    </lineage>
</organism>